<accession>A0A1L8U2E6</accession>
<gene>
    <name evidence="4" type="ORF">EGM181_03775</name>
    <name evidence="1" type="ORF">HWH42_01405</name>
    <name evidence="5" type="ORF">NCTC12360_01815</name>
    <name evidence="3" type="ORF">P7E30_08320</name>
    <name evidence="2" type="ORF">QRX88_10120</name>
</gene>
<proteinExistence type="predicted"/>
<reference evidence="5 6" key="1">
    <citation type="submission" date="2018-06" db="EMBL/GenBank/DDBJ databases">
        <authorList>
            <consortium name="Pathogen Informatics"/>
            <person name="Doyle S."/>
        </authorList>
    </citation>
    <scope>NUCLEOTIDE SEQUENCE [LARGE SCALE GENOMIC DNA]</scope>
    <source>
        <strain evidence="5 6">NCTC12360</strain>
    </source>
</reference>
<reference evidence="3" key="4">
    <citation type="submission" date="2023-03" db="EMBL/GenBank/DDBJ databases">
        <authorList>
            <person name="Shen W."/>
            <person name="Cai J."/>
        </authorList>
    </citation>
    <scope>NUCLEOTIDE SEQUENCE</scope>
    <source>
        <strain evidence="3">K69-2</strain>
    </source>
</reference>
<dbReference type="Proteomes" id="UP001241571">
    <property type="component" value="Unassembled WGS sequence"/>
</dbReference>
<evidence type="ECO:0000313" key="7">
    <source>
        <dbReference type="Proteomes" id="UP000516696"/>
    </source>
</evidence>
<dbReference type="EMBL" id="UFYW01000001">
    <property type="protein sequence ID" value="STD83351.1"/>
    <property type="molecule type" value="Genomic_DNA"/>
</dbReference>
<dbReference type="Proteomes" id="UP000254807">
    <property type="component" value="Unassembled WGS sequence"/>
</dbReference>
<dbReference type="GeneID" id="93225346"/>
<dbReference type="Proteomes" id="UP000571857">
    <property type="component" value="Unassembled WGS sequence"/>
</dbReference>
<dbReference type="OrthoDB" id="9800461at2"/>
<name>A0A1L8U2E6_ENTGA</name>
<organism evidence="3 9">
    <name type="scientific">Enterococcus gallinarum</name>
    <dbReference type="NCBI Taxonomy" id="1353"/>
    <lineage>
        <taxon>Bacteria</taxon>
        <taxon>Bacillati</taxon>
        <taxon>Bacillota</taxon>
        <taxon>Bacilli</taxon>
        <taxon>Lactobacillales</taxon>
        <taxon>Enterococcaceae</taxon>
        <taxon>Enterococcus</taxon>
    </lineage>
</organism>
<dbReference type="Pfam" id="PF08922">
    <property type="entry name" value="DUF1905"/>
    <property type="match status" value="1"/>
</dbReference>
<evidence type="ECO:0000313" key="9">
    <source>
        <dbReference type="Proteomes" id="UP001183682"/>
    </source>
</evidence>
<evidence type="ECO:0000313" key="4">
    <source>
        <dbReference type="EMBL" id="QOG26435.1"/>
    </source>
</evidence>
<dbReference type="InterPro" id="IPR037079">
    <property type="entry name" value="AF2212/PG0164-like_sf"/>
</dbReference>
<reference evidence="4 7" key="2">
    <citation type="submission" date="2020-03" db="EMBL/GenBank/DDBJ databases">
        <title>Characterization of ganglioside-mimicking enterococci.</title>
        <authorList>
            <person name="Patry R.T."/>
            <person name="Nothaft H."/>
            <person name="Bridger R."/>
            <person name="Shajahan A."/>
            <person name="Huynh S."/>
            <person name="Sanchez S."/>
            <person name="Azadi P."/>
            <person name="Cooper K."/>
            <person name="Miller W.G."/>
            <person name="Parker C.T."/>
            <person name="Wells L."/>
            <person name="Szymanski C.M."/>
        </authorList>
    </citation>
    <scope>NUCLEOTIDE SEQUENCE [LARGE SCALE GENOMIC DNA]</scope>
    <source>
        <strain evidence="4 7">EGM181</strain>
    </source>
</reference>
<evidence type="ECO:0000313" key="3">
    <source>
        <dbReference type="EMBL" id="MDT2690209.1"/>
    </source>
</evidence>
<dbReference type="Gene3D" id="2.40.30.100">
    <property type="entry name" value="AF2212/PG0164-like"/>
    <property type="match status" value="1"/>
</dbReference>
<sequence>MKEYVFESTIYSSEIGKGGAYVIFPYDLRAEWNKGRLKVQATFDGVDYQGSIVNMGLKNQDGSICYILGIKKEIRKQIKKDIGDTVKVVVKPITE</sequence>
<dbReference type="Proteomes" id="UP000516696">
    <property type="component" value="Chromosome"/>
</dbReference>
<evidence type="ECO:0000313" key="6">
    <source>
        <dbReference type="Proteomes" id="UP000254807"/>
    </source>
</evidence>
<evidence type="ECO:0000313" key="5">
    <source>
        <dbReference type="EMBL" id="STD83351.1"/>
    </source>
</evidence>
<evidence type="ECO:0000313" key="10">
    <source>
        <dbReference type="Proteomes" id="UP001241571"/>
    </source>
</evidence>
<dbReference type="SUPFAM" id="SSF141694">
    <property type="entry name" value="AF2212/PG0164-like"/>
    <property type="match status" value="1"/>
</dbReference>
<dbReference type="InterPro" id="IPR015018">
    <property type="entry name" value="DUF1905"/>
</dbReference>
<evidence type="ECO:0000313" key="8">
    <source>
        <dbReference type="Proteomes" id="UP000571857"/>
    </source>
</evidence>
<dbReference type="EMBL" id="JASUBT010000006">
    <property type="protein sequence ID" value="MDL4936071.1"/>
    <property type="molecule type" value="Genomic_DNA"/>
</dbReference>
<evidence type="ECO:0000313" key="1">
    <source>
        <dbReference type="EMBL" id="MBA0971261.1"/>
    </source>
</evidence>
<protein>
    <submittedName>
        <fullName evidence="3">DUF1905 domain-containing protein</fullName>
    </submittedName>
    <submittedName>
        <fullName evidence="5">Domain of uncharacterized function (DUF1905)</fullName>
    </submittedName>
</protein>
<dbReference type="RefSeq" id="WP_003127432.1">
    <property type="nucleotide sequence ID" value="NZ_BSYC01000002.1"/>
</dbReference>
<dbReference type="AlphaFoldDB" id="A0A1L8U2E6"/>
<dbReference type="EMBL" id="JARPZN010000004">
    <property type="protein sequence ID" value="MDT2690209.1"/>
    <property type="molecule type" value="Genomic_DNA"/>
</dbReference>
<reference evidence="2 10" key="5">
    <citation type="submission" date="2023-06" db="EMBL/GenBank/DDBJ databases">
        <title>Acute promotion of culturable opportunistic pathogens and persistent increase of antibiotic resistance following antibiotic exposure in mouse gut microbiota.</title>
        <authorList>
            <person name="Li L."/>
            <person name="Wang B."/>
            <person name="Sun Y."/>
            <person name="Wang M."/>
            <person name="Xu H."/>
        </authorList>
    </citation>
    <scope>NUCLEOTIDE SEQUENCE [LARGE SCALE GENOMIC DNA]</scope>
    <source>
        <strain evidence="2 10">CRI2_2</strain>
    </source>
</reference>
<dbReference type="EMBL" id="CP050485">
    <property type="protein sequence ID" value="QOG26435.1"/>
    <property type="molecule type" value="Genomic_DNA"/>
</dbReference>
<reference evidence="1 8" key="3">
    <citation type="submission" date="2020-06" db="EMBL/GenBank/DDBJ databases">
        <title>Crossreactivity between MHC class I-restricted antigens from cancer cells and an enterococcal bacteriophage.</title>
        <authorList>
            <person name="Fluckiger A."/>
            <person name="Daillere R."/>
            <person name="Sassi M."/>
            <person name="Cattoir V."/>
            <person name="Kroemer G."/>
            <person name="Zitvogel L."/>
        </authorList>
    </citation>
    <scope>NUCLEOTIDE SEQUENCE [LARGE SCALE GENOMIC DNA]</scope>
    <source>
        <strain evidence="1 8">EG4</strain>
    </source>
</reference>
<dbReference type="EMBL" id="JABXJK010000005">
    <property type="protein sequence ID" value="MBA0971261.1"/>
    <property type="molecule type" value="Genomic_DNA"/>
</dbReference>
<dbReference type="Proteomes" id="UP001183682">
    <property type="component" value="Unassembled WGS sequence"/>
</dbReference>
<evidence type="ECO:0000313" key="2">
    <source>
        <dbReference type="EMBL" id="MDL4936071.1"/>
    </source>
</evidence>
<keyword evidence="6" id="KW-1185">Reference proteome</keyword>